<evidence type="ECO:0000256" key="1">
    <source>
        <dbReference type="SAM" id="Phobius"/>
    </source>
</evidence>
<feature type="transmembrane region" description="Helical" evidence="1">
    <location>
        <begin position="16"/>
        <end position="34"/>
    </location>
</feature>
<dbReference type="Gene3D" id="1.10.3210.10">
    <property type="entry name" value="Hypothetical protein af1432"/>
    <property type="match status" value="1"/>
</dbReference>
<dbReference type="Pfam" id="PF01966">
    <property type="entry name" value="HD"/>
    <property type="match status" value="1"/>
</dbReference>
<dbReference type="AlphaFoldDB" id="A0A7C5Y8R9"/>
<feature type="transmembrane region" description="Helical" evidence="1">
    <location>
        <begin position="164"/>
        <end position="180"/>
    </location>
</feature>
<dbReference type="CDD" id="cd00077">
    <property type="entry name" value="HDc"/>
    <property type="match status" value="1"/>
</dbReference>
<evidence type="ECO:0000259" key="2">
    <source>
        <dbReference type="SMART" id="SM00471"/>
    </source>
</evidence>
<reference evidence="3" key="1">
    <citation type="journal article" date="2020" name="mSystems">
        <title>Genome- and Community-Level Interaction Insights into Carbon Utilization and Element Cycling Functions of Hydrothermarchaeota in Hydrothermal Sediment.</title>
        <authorList>
            <person name="Zhou Z."/>
            <person name="Liu Y."/>
            <person name="Xu W."/>
            <person name="Pan J."/>
            <person name="Luo Z.H."/>
            <person name="Li M."/>
        </authorList>
    </citation>
    <scope>NUCLEOTIDE SEQUENCE [LARGE SCALE GENOMIC DNA]</scope>
    <source>
        <strain evidence="3">SpSt-1088</strain>
    </source>
</reference>
<dbReference type="InterPro" id="IPR052722">
    <property type="entry name" value="PgpH_phosphodiesterase"/>
</dbReference>
<dbReference type="PANTHER" id="PTHR36442:SF1">
    <property type="entry name" value="CYCLIC-DI-AMP PHOSPHODIESTERASE PGPH"/>
    <property type="match status" value="1"/>
</dbReference>
<comment type="caution">
    <text evidence="3">The sequence shown here is derived from an EMBL/GenBank/DDBJ whole genome shotgun (WGS) entry which is preliminary data.</text>
</comment>
<dbReference type="NCBIfam" id="TIGR00277">
    <property type="entry name" value="HDIG"/>
    <property type="match status" value="1"/>
</dbReference>
<name>A0A7C5Y8R9_9BACT</name>
<sequence length="460" mass="52275">MNIKHVESDMLKNEAFIYDGIILALIISVANNIYELSLLGLLNEFILILVIWYGIVEHFIRNSNTINIDPRYRMLFYGIFLIGSILNTVIYKFYGITFIPIIAVPMLITLLIDYEFGASAGLILSLSTAFHHRDFFMFLHFFPQVFIATYILKNTKNRIQVTKAGFISGITSIIMILLQEPVRHFYFSLRDYVIVFLNPVISSIVVLGILPYIEVSTRIYSNIGLSEISTINHPLLKLLSIHAPGTYYHSIRVAELVERAAESIGANAVLARACAYYHDVGKLRNPEYFIENLKNVEDNPHNSLTPEVSSKIIMKHVSDGIEIVKKYRLPIQIEMAIPQHHGTRLQRYFYMKALELDSNVSVENYKYTGPKPKTKELAILMLADVVEATSKSLKNPTIERIKSVVDKTVLELFEEGQLDEAGLTISELKAIIDSFVVVFEGLANQRIEYPTINEEIETTG</sequence>
<dbReference type="InterPro" id="IPR003607">
    <property type="entry name" value="HD/PDEase_dom"/>
</dbReference>
<keyword evidence="1" id="KW-0812">Transmembrane</keyword>
<feature type="transmembrane region" description="Helical" evidence="1">
    <location>
        <begin position="72"/>
        <end position="90"/>
    </location>
</feature>
<keyword evidence="1" id="KW-0472">Membrane</keyword>
<dbReference type="EMBL" id="DRXW01000251">
    <property type="protein sequence ID" value="HHR34111.1"/>
    <property type="molecule type" value="Genomic_DNA"/>
</dbReference>
<keyword evidence="1" id="KW-1133">Transmembrane helix</keyword>
<dbReference type="InterPro" id="IPR006674">
    <property type="entry name" value="HD_domain"/>
</dbReference>
<evidence type="ECO:0000313" key="3">
    <source>
        <dbReference type="EMBL" id="HHR34111.1"/>
    </source>
</evidence>
<dbReference type="Pfam" id="PF07698">
    <property type="entry name" value="7TM-7TMR_HD"/>
    <property type="match status" value="1"/>
</dbReference>
<feature type="domain" description="HD/PDEase" evidence="2">
    <location>
        <begin position="242"/>
        <end position="398"/>
    </location>
</feature>
<proteinExistence type="predicted"/>
<dbReference type="SMART" id="SM00471">
    <property type="entry name" value="HDc"/>
    <property type="match status" value="1"/>
</dbReference>
<feature type="transmembrane region" description="Helical" evidence="1">
    <location>
        <begin position="96"/>
        <end position="114"/>
    </location>
</feature>
<organism evidence="3">
    <name type="scientific">Fervidobacterium nodosum</name>
    <dbReference type="NCBI Taxonomy" id="2424"/>
    <lineage>
        <taxon>Bacteria</taxon>
        <taxon>Thermotogati</taxon>
        <taxon>Thermotogota</taxon>
        <taxon>Thermotogae</taxon>
        <taxon>Thermotogales</taxon>
        <taxon>Fervidobacteriaceae</taxon>
        <taxon>Fervidobacterium</taxon>
    </lineage>
</organism>
<dbReference type="InterPro" id="IPR011621">
    <property type="entry name" value="Metal-dep_PHydrolase_7TM_intra"/>
</dbReference>
<gene>
    <name evidence="3" type="ORF">ENM46_04090</name>
</gene>
<feature type="transmembrane region" description="Helical" evidence="1">
    <location>
        <begin position="135"/>
        <end position="152"/>
    </location>
</feature>
<feature type="transmembrane region" description="Helical" evidence="1">
    <location>
        <begin position="192"/>
        <end position="213"/>
    </location>
</feature>
<protein>
    <submittedName>
        <fullName evidence="3">HDIG domain-containing protein</fullName>
    </submittedName>
</protein>
<dbReference type="InterPro" id="IPR006675">
    <property type="entry name" value="HDIG_dom"/>
</dbReference>
<dbReference type="SUPFAM" id="SSF109604">
    <property type="entry name" value="HD-domain/PDEase-like"/>
    <property type="match status" value="1"/>
</dbReference>
<accession>A0A7C5Y8R9</accession>
<dbReference type="PANTHER" id="PTHR36442">
    <property type="entry name" value="CYCLIC-DI-AMP PHOSPHODIESTERASE PGPH"/>
    <property type="match status" value="1"/>
</dbReference>
<feature type="transmembrane region" description="Helical" evidence="1">
    <location>
        <begin position="40"/>
        <end position="60"/>
    </location>
</feature>